<proteinExistence type="predicted"/>
<dbReference type="HOGENOM" id="CLU_165294_0_0_5"/>
<reference evidence="1 2" key="1">
    <citation type="submission" date="2012-04" db="EMBL/GenBank/DDBJ databases">
        <title>The Genome Sequence of Bartonella rochalimae BMGH.</title>
        <authorList>
            <consortium name="The Broad Institute Genome Sequencing Platform"/>
            <consortium name="The Broad Institute Genome Sequencing Center for Infectious Disease"/>
            <person name="Feldgarden M."/>
            <person name="Kirby J."/>
            <person name="Kosoy M."/>
            <person name="Birtles R."/>
            <person name="Probert W.S."/>
            <person name="Chiaraviglio L."/>
            <person name="Walker B."/>
            <person name="Young S.K."/>
            <person name="Zeng Q."/>
            <person name="Gargeya S."/>
            <person name="Fitzgerald M."/>
            <person name="Haas B."/>
            <person name="Abouelleil A."/>
            <person name="Alvarado L."/>
            <person name="Arachchi H.M."/>
            <person name="Berlin A.M."/>
            <person name="Chapman S.B."/>
            <person name="Goldberg J."/>
            <person name="Griggs A."/>
            <person name="Gujja S."/>
            <person name="Hansen M."/>
            <person name="Howarth C."/>
            <person name="Imamovic A."/>
            <person name="Larimer J."/>
            <person name="McCowen C."/>
            <person name="Montmayeur A."/>
            <person name="Murphy C."/>
            <person name="Neiman D."/>
            <person name="Pearson M."/>
            <person name="Priest M."/>
            <person name="Roberts A."/>
            <person name="Saif S."/>
            <person name="Shea T."/>
            <person name="Sisk P."/>
            <person name="Sykes S."/>
            <person name="Wortman J."/>
            <person name="Nusbaum C."/>
            <person name="Birren B."/>
        </authorList>
    </citation>
    <scope>NUCLEOTIDE SEQUENCE [LARGE SCALE GENOMIC DNA]</scope>
    <source>
        <strain evidence="1 2">ATCC BAA-1498</strain>
    </source>
</reference>
<evidence type="ECO:0000313" key="2">
    <source>
        <dbReference type="Proteomes" id="UP000027336"/>
    </source>
</evidence>
<accession>A0A067WAI4</accession>
<gene>
    <name evidence="1" type="ORF">O99_00447</name>
</gene>
<dbReference type="AlphaFoldDB" id="A0A067WAI4"/>
<dbReference type="EMBL" id="AHPK01000002">
    <property type="protein sequence ID" value="KEC57025.1"/>
    <property type="molecule type" value="Genomic_DNA"/>
</dbReference>
<organism evidence="1 2">
    <name type="scientific">Bartonella rochalimae ATCC BAA-1498</name>
    <dbReference type="NCBI Taxonomy" id="685782"/>
    <lineage>
        <taxon>Bacteria</taxon>
        <taxon>Pseudomonadati</taxon>
        <taxon>Pseudomonadota</taxon>
        <taxon>Alphaproteobacteria</taxon>
        <taxon>Hyphomicrobiales</taxon>
        <taxon>Bartonellaceae</taxon>
        <taxon>Bartonella</taxon>
    </lineage>
</organism>
<dbReference type="Proteomes" id="UP000027336">
    <property type="component" value="Unassembled WGS sequence"/>
</dbReference>
<comment type="caution">
    <text evidence="1">The sequence shown here is derived from an EMBL/GenBank/DDBJ whole genome shotgun (WGS) entry which is preliminary data.</text>
</comment>
<evidence type="ECO:0000313" key="1">
    <source>
        <dbReference type="EMBL" id="KEC57025.1"/>
    </source>
</evidence>
<sequence length="121" mass="14190">MKLCYYETRSCIYTYKIFRWRVANVARILHKCKGAVYRITYSKKKGGASGLFPSSYQAQLLSYAKLHNIDLGPEDFFYPERLQALIQESSSSPSTFCDDFSGCRDVCKWNDMQQLHYEERK</sequence>
<dbReference type="eggNOG" id="ENOG5033EWF">
    <property type="taxonomic scope" value="Bacteria"/>
</dbReference>
<keyword evidence="2" id="KW-1185">Reference proteome</keyword>
<name>A0A067WAI4_9HYPH</name>
<protein>
    <submittedName>
        <fullName evidence="1">Uncharacterized protein</fullName>
    </submittedName>
</protein>